<comment type="caution">
    <text evidence="1">The sequence shown here is derived from an EMBL/GenBank/DDBJ whole genome shotgun (WGS) entry which is preliminary data.</text>
</comment>
<organism evidence="1 2">
    <name type="scientific">Fusarium tjaetaba</name>
    <dbReference type="NCBI Taxonomy" id="1567544"/>
    <lineage>
        <taxon>Eukaryota</taxon>
        <taxon>Fungi</taxon>
        <taxon>Dikarya</taxon>
        <taxon>Ascomycota</taxon>
        <taxon>Pezizomycotina</taxon>
        <taxon>Sordariomycetes</taxon>
        <taxon>Hypocreomycetidae</taxon>
        <taxon>Hypocreales</taxon>
        <taxon>Nectriaceae</taxon>
        <taxon>Fusarium</taxon>
        <taxon>Fusarium fujikuroi species complex</taxon>
    </lineage>
</organism>
<reference evidence="1 2" key="1">
    <citation type="submission" date="2020-05" db="EMBL/GenBank/DDBJ databases">
        <title>Identification and distribution of gene clusters putatively required for synthesis of sphingolipid metabolism inhibitors in phylogenetically diverse species of the filamentous fungus Fusarium.</title>
        <authorList>
            <person name="Kim H.-S."/>
            <person name="Busman M."/>
            <person name="Brown D.W."/>
            <person name="Divon H."/>
            <person name="Uhlig S."/>
            <person name="Proctor R.H."/>
        </authorList>
    </citation>
    <scope>NUCLEOTIDE SEQUENCE [LARGE SCALE GENOMIC DNA]</scope>
    <source>
        <strain evidence="1 2">NRRL 66243</strain>
    </source>
</reference>
<dbReference type="AlphaFoldDB" id="A0A8H5W1T5"/>
<gene>
    <name evidence="1" type="ORF">FTJAE_3642</name>
</gene>
<accession>A0A8H5W1T5</accession>
<dbReference type="EMBL" id="JAAQRI010000069">
    <property type="protein sequence ID" value="KAF5642485.1"/>
    <property type="molecule type" value="Genomic_DNA"/>
</dbReference>
<evidence type="ECO:0000313" key="2">
    <source>
        <dbReference type="Proteomes" id="UP000530670"/>
    </source>
</evidence>
<proteinExistence type="predicted"/>
<protein>
    <submittedName>
        <fullName evidence="1">Uncharacterized protein</fullName>
    </submittedName>
</protein>
<dbReference type="RefSeq" id="XP_037209305.1">
    <property type="nucleotide sequence ID" value="XM_037349962.1"/>
</dbReference>
<keyword evidence="2" id="KW-1185">Reference proteome</keyword>
<dbReference type="GeneID" id="59302232"/>
<evidence type="ECO:0000313" key="1">
    <source>
        <dbReference type="EMBL" id="KAF5642485.1"/>
    </source>
</evidence>
<dbReference type="Proteomes" id="UP000530670">
    <property type="component" value="Unassembled WGS sequence"/>
</dbReference>
<dbReference type="OrthoDB" id="5018013at2759"/>
<name>A0A8H5W1T5_9HYPO</name>
<sequence length="248" mass="28633">MPAAIETAIATKSIDVHFKLKEGKKYPKTVDLEKLKEHYGEGNVSFVDSKKKHFSIQVRKVCDTADRMKEELWSVLEETEIFKTWEPERIMVWLADSSCVYLMGDPYPGKLLVLTLITALIVKRTFFINNSLLSSFSPSMGQPKYRQMTAQFKGKDGVELKREPKDDPLVYRYGSNGIQQVNLERRLLTYTLFVEFTDPGKAIRKLWKVLNKMEVFEEWEADQVFGVRIKDNGQCDYFTPPEPPASNC</sequence>